<evidence type="ECO:0000313" key="11">
    <source>
        <dbReference type="Proteomes" id="UP000068243"/>
    </source>
</evidence>
<accession>A0A100IIP0</accession>
<comment type="subcellular location">
    <subcellularLocation>
        <location evidence="1">Membrane</location>
        <topology evidence="1">Multi-pass membrane protein</topology>
    </subcellularLocation>
</comment>
<evidence type="ECO:0000256" key="4">
    <source>
        <dbReference type="ARBA" id="ARBA00022692"/>
    </source>
</evidence>
<feature type="transmembrane region" description="Helical" evidence="8">
    <location>
        <begin position="216"/>
        <end position="237"/>
    </location>
</feature>
<dbReference type="GO" id="GO:0016020">
    <property type="term" value="C:membrane"/>
    <property type="evidence" value="ECO:0007669"/>
    <property type="project" value="UniProtKB-SubCell"/>
</dbReference>
<dbReference type="InterPro" id="IPR005829">
    <property type="entry name" value="Sugar_transporter_CS"/>
</dbReference>
<reference evidence="11" key="1">
    <citation type="journal article" date="2016" name="Genome Announc.">
        <title>Draft genome sequence of Aspergillus niger strain An76.</title>
        <authorList>
            <person name="Gong W."/>
            <person name="Cheng Z."/>
            <person name="Zhang H."/>
            <person name="Liu L."/>
            <person name="Gao P."/>
            <person name="Wang L."/>
        </authorList>
    </citation>
    <scope>NUCLEOTIDE SEQUENCE [LARGE SCALE GENOMIC DNA]</scope>
    <source>
        <strain evidence="11">An76</strain>
    </source>
</reference>
<dbReference type="PROSITE" id="PS50850">
    <property type="entry name" value="MFS"/>
    <property type="match status" value="1"/>
</dbReference>
<dbReference type="VEuPathDB" id="FungiDB:An12g05820"/>
<evidence type="ECO:0000256" key="8">
    <source>
        <dbReference type="SAM" id="Phobius"/>
    </source>
</evidence>
<feature type="transmembrane region" description="Helical" evidence="8">
    <location>
        <begin position="320"/>
        <end position="341"/>
    </location>
</feature>
<keyword evidence="6 8" id="KW-0472">Membrane</keyword>
<feature type="transmembrane region" description="Helical" evidence="8">
    <location>
        <begin position="416"/>
        <end position="444"/>
    </location>
</feature>
<dbReference type="OrthoDB" id="8120565at2759"/>
<dbReference type="PRINTS" id="PR00171">
    <property type="entry name" value="SUGRTRNSPORT"/>
</dbReference>
<evidence type="ECO:0000256" key="5">
    <source>
        <dbReference type="ARBA" id="ARBA00022989"/>
    </source>
</evidence>
<keyword evidence="3 7" id="KW-0813">Transport</keyword>
<evidence type="ECO:0000256" key="2">
    <source>
        <dbReference type="ARBA" id="ARBA00010992"/>
    </source>
</evidence>
<evidence type="ECO:0000256" key="6">
    <source>
        <dbReference type="ARBA" id="ARBA00023136"/>
    </source>
</evidence>
<dbReference type="FunFam" id="1.20.1250.20:FF:000026">
    <property type="entry name" value="MFS quinate transporter QutD"/>
    <property type="match status" value="1"/>
</dbReference>
<dbReference type="InterPro" id="IPR036259">
    <property type="entry name" value="MFS_trans_sf"/>
</dbReference>
<feature type="transmembrane region" description="Helical" evidence="8">
    <location>
        <begin position="95"/>
        <end position="119"/>
    </location>
</feature>
<dbReference type="NCBIfam" id="TIGR00879">
    <property type="entry name" value="SP"/>
    <property type="match status" value="1"/>
</dbReference>
<dbReference type="AlphaFoldDB" id="A0A100IIP0"/>
<dbReference type="VEuPathDB" id="FungiDB:ASPNIDRAFT2_1208766"/>
<dbReference type="Gene3D" id="1.20.1250.20">
    <property type="entry name" value="MFS general substrate transporter like domains"/>
    <property type="match status" value="1"/>
</dbReference>
<dbReference type="PANTHER" id="PTHR48022:SF14">
    <property type="entry name" value="MAJOR FACILITATOR SUPERFAMILY (MFS) PROFILE DOMAIN-CONTAINING PROTEIN-RELATED"/>
    <property type="match status" value="1"/>
</dbReference>
<feature type="transmembrane region" description="Helical" evidence="8">
    <location>
        <begin position="126"/>
        <end position="145"/>
    </location>
</feature>
<evidence type="ECO:0000256" key="3">
    <source>
        <dbReference type="ARBA" id="ARBA00022448"/>
    </source>
</evidence>
<name>A0A100IIP0_ASPNG</name>
<gene>
    <name evidence="10" type="ORF">ABL_04633</name>
</gene>
<feature type="transmembrane region" description="Helical" evidence="8">
    <location>
        <begin position="48"/>
        <end position="75"/>
    </location>
</feature>
<feature type="domain" description="Major facilitator superfamily (MFS) profile" evidence="9">
    <location>
        <begin position="52"/>
        <end position="509"/>
    </location>
</feature>
<dbReference type="EMBL" id="BCMY01000007">
    <property type="protein sequence ID" value="GAQ41972.1"/>
    <property type="molecule type" value="Genomic_DNA"/>
</dbReference>
<dbReference type="InterPro" id="IPR020846">
    <property type="entry name" value="MFS_dom"/>
</dbReference>
<dbReference type="Pfam" id="PF00083">
    <property type="entry name" value="Sugar_tr"/>
    <property type="match status" value="1"/>
</dbReference>
<evidence type="ECO:0000259" key="9">
    <source>
        <dbReference type="PROSITE" id="PS50850"/>
    </source>
</evidence>
<dbReference type="PANTHER" id="PTHR48022">
    <property type="entry name" value="PLASTIDIC GLUCOSE TRANSPORTER 4"/>
    <property type="match status" value="1"/>
</dbReference>
<comment type="similarity">
    <text evidence="2 7">Belongs to the major facilitator superfamily. Sugar transporter (TC 2.A.1.1) family.</text>
</comment>
<protein>
    <submittedName>
        <fullName evidence="10">MFS monosaccharide transporter</fullName>
    </submittedName>
</protein>
<dbReference type="Proteomes" id="UP000068243">
    <property type="component" value="Unassembled WGS sequence"/>
</dbReference>
<dbReference type="InterPro" id="IPR005828">
    <property type="entry name" value="MFS_sugar_transport-like"/>
</dbReference>
<sequence>MSKKEHPTELDKSSTVHDEHADTNTLALLSSEVKYDAGKLSDLIHNPYAFGAAFLASFGGFSFGYDQGVISIILVMPQFRQQFPETSPDHAHYGFNVGLMAGMLELGAFIGCLFFPAVADRISRKWGLTVATLFFVIGATIQTAAQNYATIVAGRFIGGIGVGTLAMGAPLYISEISPPAWRGSFLVLEAISIVIGAIVSYWITYGTRSIPSDWAFRLPFLLQIFPALVVGIGIHLFPFSPRWLAMRGWDQDSLSCLAKLRKRSPQDEKVQLEWKGILSEVRFQQALLEREYSNYARYPLLVGVKQWVDLFRPKYLRRTVVALAIPFFQQFSGINAFVYYAPTFFEALGQSDNNSLILSGMVNVCQFVGGVPVMLYLDRVGRRKLAIYGGIAMAIPHLVMAGLMNRFSSDWVTHQAVGWFCVALIYLYVLSYSISYGPLAWVLPAEVFPSSKRAKGVGAATGTIWLANFIIGVVVPEMLLKLGWGTYLFFGIFCAAAAVFSFFFVPETSNKSLEQVAAVFGDELIDEERNLQSRIAGEVWHGYGSHAEKEARV</sequence>
<dbReference type="InterPro" id="IPR003663">
    <property type="entry name" value="Sugar/inositol_transpt"/>
</dbReference>
<evidence type="ECO:0000256" key="1">
    <source>
        <dbReference type="ARBA" id="ARBA00004141"/>
    </source>
</evidence>
<feature type="transmembrane region" description="Helical" evidence="8">
    <location>
        <begin position="151"/>
        <end position="173"/>
    </location>
</feature>
<feature type="transmembrane region" description="Helical" evidence="8">
    <location>
        <begin position="385"/>
        <end position="404"/>
    </location>
</feature>
<proteinExistence type="inferred from homology"/>
<dbReference type="OMA" id="WVFFFTR"/>
<dbReference type="PROSITE" id="PS00217">
    <property type="entry name" value="SUGAR_TRANSPORT_2"/>
    <property type="match status" value="1"/>
</dbReference>
<dbReference type="PROSITE" id="PS00216">
    <property type="entry name" value="SUGAR_TRANSPORT_1"/>
    <property type="match status" value="1"/>
</dbReference>
<dbReference type="VEuPathDB" id="FungiDB:ATCC64974_36650"/>
<feature type="transmembrane region" description="Helical" evidence="8">
    <location>
        <begin position="456"/>
        <end position="475"/>
    </location>
</feature>
<organism evidence="10 11">
    <name type="scientific">Aspergillus niger</name>
    <dbReference type="NCBI Taxonomy" id="5061"/>
    <lineage>
        <taxon>Eukaryota</taxon>
        <taxon>Fungi</taxon>
        <taxon>Dikarya</taxon>
        <taxon>Ascomycota</taxon>
        <taxon>Pezizomycotina</taxon>
        <taxon>Eurotiomycetes</taxon>
        <taxon>Eurotiomycetidae</taxon>
        <taxon>Eurotiales</taxon>
        <taxon>Aspergillaceae</taxon>
        <taxon>Aspergillus</taxon>
        <taxon>Aspergillus subgen. Circumdati</taxon>
    </lineage>
</organism>
<dbReference type="VEuPathDB" id="FungiDB:M747DRAFT_269976"/>
<dbReference type="InterPro" id="IPR050360">
    <property type="entry name" value="MFS_Sugar_Transporters"/>
</dbReference>
<keyword evidence="5 8" id="KW-1133">Transmembrane helix</keyword>
<evidence type="ECO:0000313" key="10">
    <source>
        <dbReference type="EMBL" id="GAQ41972.1"/>
    </source>
</evidence>
<dbReference type="GO" id="GO:0005351">
    <property type="term" value="F:carbohydrate:proton symporter activity"/>
    <property type="evidence" value="ECO:0007669"/>
    <property type="project" value="TreeGrafter"/>
</dbReference>
<comment type="caution">
    <text evidence="10">The sequence shown here is derived from an EMBL/GenBank/DDBJ whole genome shotgun (WGS) entry which is preliminary data.</text>
</comment>
<evidence type="ECO:0000256" key="7">
    <source>
        <dbReference type="RuleBase" id="RU003346"/>
    </source>
</evidence>
<dbReference type="SUPFAM" id="SSF103473">
    <property type="entry name" value="MFS general substrate transporter"/>
    <property type="match status" value="1"/>
</dbReference>
<keyword evidence="4 8" id="KW-0812">Transmembrane</keyword>
<feature type="transmembrane region" description="Helical" evidence="8">
    <location>
        <begin position="356"/>
        <end position="378"/>
    </location>
</feature>
<feature type="transmembrane region" description="Helical" evidence="8">
    <location>
        <begin position="487"/>
        <end position="505"/>
    </location>
</feature>
<feature type="transmembrane region" description="Helical" evidence="8">
    <location>
        <begin position="185"/>
        <end position="204"/>
    </location>
</feature>